<sequence length="54" mass="5920">MLYQLVLEVQQWPGALSMLFNAALRAPHGGVFVIPVVTHPFAYILAIAVGAWLE</sequence>
<protein>
    <submittedName>
        <fullName evidence="2">PTS system transporter subunit IIBC</fullName>
    </submittedName>
</protein>
<accession>A0A381IDW2</accession>
<keyword evidence="1" id="KW-0812">Transmembrane</keyword>
<feature type="transmembrane region" description="Helical" evidence="1">
    <location>
        <begin position="32"/>
        <end position="53"/>
    </location>
</feature>
<keyword evidence="1" id="KW-0472">Membrane</keyword>
<gene>
    <name evidence="2" type="ORF">NCTC13307_02983</name>
</gene>
<dbReference type="EMBL" id="UFWD01000001">
    <property type="protein sequence ID" value="SUY25624.1"/>
    <property type="molecule type" value="Genomic_DNA"/>
</dbReference>
<dbReference type="AlphaFoldDB" id="A0A381IDW2"/>
<organism evidence="2">
    <name type="scientific">Clostridioides difficile</name>
    <name type="common">Peptoclostridium difficile</name>
    <dbReference type="NCBI Taxonomy" id="1496"/>
    <lineage>
        <taxon>Bacteria</taxon>
        <taxon>Bacillati</taxon>
        <taxon>Bacillota</taxon>
        <taxon>Clostridia</taxon>
        <taxon>Peptostreptococcales</taxon>
        <taxon>Peptostreptococcaceae</taxon>
        <taxon>Clostridioides</taxon>
    </lineage>
</organism>
<reference evidence="2" key="1">
    <citation type="submission" date="2018-06" db="EMBL/GenBank/DDBJ databases">
        <authorList>
            <consortium name="Pathogen Informatics"/>
            <person name="Doyle S."/>
        </authorList>
    </citation>
    <scope>NUCLEOTIDE SEQUENCE</scope>
    <source>
        <strain evidence="2">NCTC13307</strain>
    </source>
</reference>
<evidence type="ECO:0000313" key="2">
    <source>
        <dbReference type="EMBL" id="SUY25624.1"/>
    </source>
</evidence>
<proteinExistence type="predicted"/>
<keyword evidence="1" id="KW-1133">Transmembrane helix</keyword>
<name>A0A381IDW2_CLODI</name>
<evidence type="ECO:0000256" key="1">
    <source>
        <dbReference type="SAM" id="Phobius"/>
    </source>
</evidence>